<evidence type="ECO:0000256" key="2">
    <source>
        <dbReference type="ARBA" id="ARBA00022723"/>
    </source>
</evidence>
<dbReference type="PROSITE" id="PS00196">
    <property type="entry name" value="COPPER_BLUE"/>
    <property type="match status" value="1"/>
</dbReference>
<evidence type="ECO:0000256" key="4">
    <source>
        <dbReference type="ARBA" id="ARBA00023008"/>
    </source>
</evidence>
<dbReference type="Gene3D" id="2.60.40.420">
    <property type="entry name" value="Cupredoxins - blue copper proteins"/>
    <property type="match status" value="1"/>
</dbReference>
<dbReference type="GO" id="GO:0005507">
    <property type="term" value="F:copper ion binding"/>
    <property type="evidence" value="ECO:0007669"/>
    <property type="project" value="InterPro"/>
</dbReference>
<dbReference type="AlphaFoldDB" id="A0A382BAD5"/>
<keyword evidence="2" id="KW-0479">Metal-binding</keyword>
<keyword evidence="5" id="KW-0812">Transmembrane</keyword>
<sequence length="217" mass="22789">VSDSGLGFSHNRFIALIVSIAFLVLLFEGSAELGGGMIKAQVEQTTSKFHPEKNAEDRIKPAVVLATEASIDNSTEKTSEAIGTGWTAGDSCQQVIEGNDMLQFNLKEMVVSANCTEVTVTLKHTGTMAANVMGHNWVLTNSVDFMPVAQAGGAAGADNNYVPVGDGRVLAATTVIGGGQETSVTFSIASLVVGDDYTFFCSFPGHYAIMKGAFKVI</sequence>
<dbReference type="SUPFAM" id="SSF49503">
    <property type="entry name" value="Cupredoxins"/>
    <property type="match status" value="1"/>
</dbReference>
<dbReference type="NCBIfam" id="TIGR02695">
    <property type="entry name" value="azurin"/>
    <property type="match status" value="1"/>
</dbReference>
<dbReference type="InterPro" id="IPR014068">
    <property type="entry name" value="Azurin"/>
</dbReference>
<keyword evidence="5" id="KW-1133">Transmembrane helix</keyword>
<accession>A0A382BAD5</accession>
<feature type="domain" description="Blue (type 1) copper" evidence="6">
    <location>
        <begin position="92"/>
        <end position="216"/>
    </location>
</feature>
<keyword evidence="5" id="KW-0472">Membrane</keyword>
<name>A0A382BAD5_9ZZZZ</name>
<dbReference type="CDD" id="cd13922">
    <property type="entry name" value="Azurin"/>
    <property type="match status" value="1"/>
</dbReference>
<evidence type="ECO:0000313" key="7">
    <source>
        <dbReference type="EMBL" id="SVB10203.1"/>
    </source>
</evidence>
<dbReference type="InterPro" id="IPR008972">
    <property type="entry name" value="Cupredoxin"/>
</dbReference>
<organism evidence="7">
    <name type="scientific">marine metagenome</name>
    <dbReference type="NCBI Taxonomy" id="408172"/>
    <lineage>
        <taxon>unclassified sequences</taxon>
        <taxon>metagenomes</taxon>
        <taxon>ecological metagenomes</taxon>
    </lineage>
</organism>
<feature type="non-terminal residue" evidence="7">
    <location>
        <position position="1"/>
    </location>
</feature>
<dbReference type="InterPro" id="IPR028871">
    <property type="entry name" value="BlueCu_1_BS"/>
</dbReference>
<evidence type="ECO:0000259" key="6">
    <source>
        <dbReference type="Pfam" id="PF00127"/>
    </source>
</evidence>
<keyword evidence="3" id="KW-0249">Electron transport</keyword>
<keyword evidence="4" id="KW-0186">Copper</keyword>
<dbReference type="InterPro" id="IPR000923">
    <property type="entry name" value="BlueCu_1"/>
</dbReference>
<protein>
    <recommendedName>
        <fullName evidence="6">Blue (type 1) copper domain-containing protein</fullName>
    </recommendedName>
</protein>
<proteinExistence type="predicted"/>
<dbReference type="GO" id="GO:0009055">
    <property type="term" value="F:electron transfer activity"/>
    <property type="evidence" value="ECO:0007669"/>
    <property type="project" value="InterPro"/>
</dbReference>
<dbReference type="PANTHER" id="PTHR38439:SF2">
    <property type="entry name" value="OUTER MEMBRANE PROTEIN H.8"/>
    <property type="match status" value="1"/>
</dbReference>
<evidence type="ECO:0000256" key="1">
    <source>
        <dbReference type="ARBA" id="ARBA00022448"/>
    </source>
</evidence>
<evidence type="ECO:0000256" key="3">
    <source>
        <dbReference type="ARBA" id="ARBA00022982"/>
    </source>
</evidence>
<feature type="transmembrane region" description="Helical" evidence="5">
    <location>
        <begin position="12"/>
        <end position="31"/>
    </location>
</feature>
<dbReference type="EMBL" id="UINC01028720">
    <property type="protein sequence ID" value="SVB10203.1"/>
    <property type="molecule type" value="Genomic_DNA"/>
</dbReference>
<evidence type="ECO:0000256" key="5">
    <source>
        <dbReference type="SAM" id="Phobius"/>
    </source>
</evidence>
<gene>
    <name evidence="7" type="ORF">METZ01_LOCUS163057</name>
</gene>
<dbReference type="PANTHER" id="PTHR38439">
    <property type="entry name" value="AURACYANIN-B"/>
    <property type="match status" value="1"/>
</dbReference>
<reference evidence="7" key="1">
    <citation type="submission" date="2018-05" db="EMBL/GenBank/DDBJ databases">
        <authorList>
            <person name="Lanie J.A."/>
            <person name="Ng W.-L."/>
            <person name="Kazmierczak K.M."/>
            <person name="Andrzejewski T.M."/>
            <person name="Davidsen T.M."/>
            <person name="Wayne K.J."/>
            <person name="Tettelin H."/>
            <person name="Glass J.I."/>
            <person name="Rusch D."/>
            <person name="Podicherti R."/>
            <person name="Tsui H.-C.T."/>
            <person name="Winkler M.E."/>
        </authorList>
    </citation>
    <scope>NUCLEOTIDE SEQUENCE</scope>
</reference>
<keyword evidence="1" id="KW-0813">Transport</keyword>
<dbReference type="InterPro" id="IPR050845">
    <property type="entry name" value="Cu-binding_ET"/>
</dbReference>
<dbReference type="Pfam" id="PF00127">
    <property type="entry name" value="Copper-bind"/>
    <property type="match status" value="1"/>
</dbReference>